<name>A0ABY7AHR0_9ALTE</name>
<evidence type="ECO:0000313" key="2">
    <source>
        <dbReference type="Proteomes" id="UP001163726"/>
    </source>
</evidence>
<organism evidence="1 2">
    <name type="scientific">Catenovulum adriaticum</name>
    <dbReference type="NCBI Taxonomy" id="2984846"/>
    <lineage>
        <taxon>Bacteria</taxon>
        <taxon>Pseudomonadati</taxon>
        <taxon>Pseudomonadota</taxon>
        <taxon>Gammaproteobacteria</taxon>
        <taxon>Alteromonadales</taxon>
        <taxon>Alteromonadaceae</taxon>
        <taxon>Catenovulum</taxon>
    </lineage>
</organism>
<dbReference type="EMBL" id="CP109965">
    <property type="protein sequence ID" value="WAJ68994.1"/>
    <property type="molecule type" value="Genomic_DNA"/>
</dbReference>
<keyword evidence="2" id="KW-1185">Reference proteome</keyword>
<reference evidence="1" key="1">
    <citation type="submission" date="2022-10" db="EMBL/GenBank/DDBJ databases">
        <title>Catenovulum adriacola sp. nov. isolated in the Harbour of Susak.</title>
        <authorList>
            <person name="Schoch T."/>
            <person name="Reich S.J."/>
            <person name="Stoeferle S."/>
            <person name="Flaiz M."/>
            <person name="Kazda M."/>
            <person name="Riedel C.U."/>
            <person name="Duerre P."/>
        </authorList>
    </citation>
    <scope>NUCLEOTIDE SEQUENCE</scope>
    <source>
        <strain evidence="1">TS8</strain>
    </source>
</reference>
<evidence type="ECO:0000313" key="1">
    <source>
        <dbReference type="EMBL" id="WAJ68994.1"/>
    </source>
</evidence>
<dbReference type="Proteomes" id="UP001163726">
    <property type="component" value="Chromosome"/>
</dbReference>
<gene>
    <name evidence="1" type="ORF">OLW01_07265</name>
</gene>
<protein>
    <submittedName>
        <fullName evidence="1">Uncharacterized protein</fullName>
    </submittedName>
</protein>
<proteinExistence type="predicted"/>
<sequence length="219" mass="24402">MNYISDWDADKFKDDISVLIANFNSMFLSDIHSLISNPNGDRKESMKGFISLDIAKIQRDLHEVIYKVEDKLKSNALILLAEHNYSELEAQSYLARYFFSGFIKSNIINELNSTLSLLQELTVLAVSHLNVLETNSGSSGFFRGLFKGYTNPVDGVSHVFGQGSMQIEVNSSVQGFNSASALVGQSIDAVSNSLHNVILEKWNNFGAMLEKTRINDSHL</sequence>
<dbReference type="RefSeq" id="WP_268073106.1">
    <property type="nucleotide sequence ID" value="NZ_CP109965.1"/>
</dbReference>
<accession>A0ABY7AHR0</accession>